<dbReference type="Pfam" id="PF04113">
    <property type="entry name" value="Gpi16"/>
    <property type="match status" value="1"/>
</dbReference>
<evidence type="ECO:0000256" key="2">
    <source>
        <dbReference type="SAM" id="SignalP"/>
    </source>
</evidence>
<evidence type="ECO:0000256" key="1">
    <source>
        <dbReference type="SAM" id="Phobius"/>
    </source>
</evidence>
<keyword evidence="2" id="KW-0732">Signal</keyword>
<dbReference type="STRING" id="37360.A0A0G4ISJ3"/>
<sequence>MPLSGCRAAAALALAVVVVAGVAARPDDDGEEFHERLTVRPLPAGHVLLHFDFNMTTERPLDPNDEHYRLFPKSIGQIITKYQVAEFDIRLTQGRWRYSTWGTPILDAPSGAQLLAWIEANSSVVLVASRLEDAPSCANAADIRADHRWAGVQQTLSGVLCASLQQIGTDIHTSHPPSTVFPPLSDDIGSARLHYGVLPREVVCTENTTPWAKLLPCRTRAGLGSLISPLDLHDSSYHSMGITVFSERAGTGRRRWVARFTLSAVLDPVYRSNTKQWTLKSLISHVPSVASCSPVSSSCTLIADSSLVGPYGGTLTPRPDAVPSSSIGGVATYSLQGSQVDLAFSSPNRVPAAPAPPVLVQRHVTGRGLQSGGICVTVVNTRPAAQTVAVYDTLPWYFRVYYHTLALTINGSSLALPGTTRFRPARHSGTPNTIEMQFDLPAHSTALITFQFEKVFLPIKDFPPDVSRGFDLGPAVVRCLPNGPRLYTESLVVLFPGPDMSMPFNVIAFTSTFLAFFFGTMFNTLYRHPTELANRVRGGIVIKLIRRVSARLSAGVRRVLGRSAPTGTGEKDKDA</sequence>
<dbReference type="InterPro" id="IPR007245">
    <property type="entry name" value="PIG-T"/>
</dbReference>
<feature type="chain" id="PRO_5005193004" description="GPI transamidase component PIG-T" evidence="2">
    <location>
        <begin position="25"/>
        <end position="575"/>
    </location>
</feature>
<evidence type="ECO:0008006" key="5">
    <source>
        <dbReference type="Google" id="ProtNLM"/>
    </source>
</evidence>
<dbReference type="EMBL" id="CDSF01000084">
    <property type="protein sequence ID" value="CEO98328.1"/>
    <property type="molecule type" value="Genomic_DNA"/>
</dbReference>
<feature type="signal peptide" evidence="2">
    <location>
        <begin position="1"/>
        <end position="24"/>
    </location>
</feature>
<dbReference type="Proteomes" id="UP000039324">
    <property type="component" value="Unassembled WGS sequence"/>
</dbReference>
<dbReference type="OMA" id="NHGHYIG"/>
<dbReference type="PANTHER" id="PTHR12959">
    <property type="entry name" value="GPI TRANSAMIDASE COMPONENT PIG-T-RELATED"/>
    <property type="match status" value="1"/>
</dbReference>
<organism evidence="3 4">
    <name type="scientific">Plasmodiophora brassicae</name>
    <name type="common">Clubroot disease agent</name>
    <dbReference type="NCBI Taxonomy" id="37360"/>
    <lineage>
        <taxon>Eukaryota</taxon>
        <taxon>Sar</taxon>
        <taxon>Rhizaria</taxon>
        <taxon>Endomyxa</taxon>
        <taxon>Phytomyxea</taxon>
        <taxon>Plasmodiophorida</taxon>
        <taxon>Plasmodiophoridae</taxon>
        <taxon>Plasmodiophora</taxon>
    </lineage>
</organism>
<keyword evidence="1" id="KW-0472">Membrane</keyword>
<gene>
    <name evidence="3" type="ORF">PBRA_006442</name>
</gene>
<keyword evidence="4" id="KW-1185">Reference proteome</keyword>
<protein>
    <recommendedName>
        <fullName evidence="5">GPI transamidase component PIG-T</fullName>
    </recommendedName>
</protein>
<dbReference type="OrthoDB" id="331263at2759"/>
<keyword evidence="1" id="KW-1133">Transmembrane helix</keyword>
<dbReference type="GO" id="GO:0016255">
    <property type="term" value="P:attachment of GPI anchor to protein"/>
    <property type="evidence" value="ECO:0007669"/>
    <property type="project" value="InterPro"/>
</dbReference>
<dbReference type="GO" id="GO:0042765">
    <property type="term" value="C:GPI-anchor transamidase complex"/>
    <property type="evidence" value="ECO:0007669"/>
    <property type="project" value="InterPro"/>
</dbReference>
<accession>A0A0G4ISJ3</accession>
<reference evidence="3 4" key="1">
    <citation type="submission" date="2015-02" db="EMBL/GenBank/DDBJ databases">
        <authorList>
            <person name="Chooi Y.-H."/>
        </authorList>
    </citation>
    <scope>NUCLEOTIDE SEQUENCE [LARGE SCALE GENOMIC DNA]</scope>
    <source>
        <strain evidence="3">E3</strain>
    </source>
</reference>
<feature type="transmembrane region" description="Helical" evidence="1">
    <location>
        <begin position="506"/>
        <end position="526"/>
    </location>
</feature>
<keyword evidence="1" id="KW-0812">Transmembrane</keyword>
<dbReference type="PANTHER" id="PTHR12959:SF11">
    <property type="entry name" value="GPI TRANSAMIDASE COMPONENT PIG-T"/>
    <property type="match status" value="1"/>
</dbReference>
<evidence type="ECO:0000313" key="4">
    <source>
        <dbReference type="Proteomes" id="UP000039324"/>
    </source>
</evidence>
<proteinExistence type="predicted"/>
<evidence type="ECO:0000313" key="3">
    <source>
        <dbReference type="EMBL" id="CEO98328.1"/>
    </source>
</evidence>
<dbReference type="AlphaFoldDB" id="A0A0G4ISJ3"/>
<name>A0A0G4ISJ3_PLABS</name>